<dbReference type="Pfam" id="PF04226">
    <property type="entry name" value="Transgly_assoc"/>
    <property type="match status" value="1"/>
</dbReference>
<feature type="transmembrane region" description="Helical" evidence="7">
    <location>
        <begin position="6"/>
        <end position="23"/>
    </location>
</feature>
<evidence type="ECO:0000256" key="6">
    <source>
        <dbReference type="ARBA" id="ARBA00023136"/>
    </source>
</evidence>
<keyword evidence="9" id="KW-1185">Reference proteome</keyword>
<protein>
    <submittedName>
        <fullName evidence="8">GlsB/YeaQ/YmgE family stress response membrane protein</fullName>
    </submittedName>
</protein>
<evidence type="ECO:0000256" key="5">
    <source>
        <dbReference type="ARBA" id="ARBA00022989"/>
    </source>
</evidence>
<comment type="subcellular location">
    <subcellularLocation>
        <location evidence="1">Cell membrane</location>
        <topology evidence="1">Multi-pass membrane protein</topology>
    </subcellularLocation>
</comment>
<sequence length="88" mass="9245">MGFWEVISWIALGLVAGGIAKWIRPGKQGGGWLTTLLLGIVGAVVGGWIFSLFGGSSATGFNFRSLIVAVVGALVVLWIWGLVTKKKS</sequence>
<dbReference type="PANTHER" id="PTHR33884">
    <property type="entry name" value="UPF0410 PROTEIN YMGE"/>
    <property type="match status" value="1"/>
</dbReference>
<proteinExistence type="inferred from homology"/>
<evidence type="ECO:0000256" key="3">
    <source>
        <dbReference type="ARBA" id="ARBA00022475"/>
    </source>
</evidence>
<evidence type="ECO:0000313" key="9">
    <source>
        <dbReference type="Proteomes" id="UP001628220"/>
    </source>
</evidence>
<reference evidence="8 9" key="1">
    <citation type="journal article" date="2025" name="Int. J. Syst. Evol. Microbiol.">
        <title>Desulfovibrio falkowii sp. nov., Porphyromonas miyakawae sp. nov., Mediterraneibacter flintii sp. nov. and Owariibacterium komagatae gen. nov., sp. nov., isolated from human faeces.</title>
        <authorList>
            <person name="Hamaguchi T."/>
            <person name="Ohara M."/>
            <person name="Hisatomi A."/>
            <person name="Sekiguchi K."/>
            <person name="Takeda J.I."/>
            <person name="Ueyama J."/>
            <person name="Ito M."/>
            <person name="Nishiwaki H."/>
            <person name="Ogi T."/>
            <person name="Hirayama M."/>
            <person name="Ohkuma M."/>
            <person name="Sakamoto M."/>
            <person name="Ohno K."/>
        </authorList>
    </citation>
    <scope>NUCLEOTIDE SEQUENCE [LARGE SCALE GENOMIC DNA]</scope>
    <source>
        <strain evidence="8 9">13CB11C</strain>
    </source>
</reference>
<feature type="transmembrane region" description="Helical" evidence="7">
    <location>
        <begin position="63"/>
        <end position="83"/>
    </location>
</feature>
<keyword evidence="5 7" id="KW-1133">Transmembrane helix</keyword>
<dbReference type="PANTHER" id="PTHR33884:SF3">
    <property type="entry name" value="UPF0410 PROTEIN YMGE"/>
    <property type="match status" value="1"/>
</dbReference>
<evidence type="ECO:0000313" key="8">
    <source>
        <dbReference type="EMBL" id="GAB1252320.1"/>
    </source>
</evidence>
<evidence type="ECO:0000256" key="1">
    <source>
        <dbReference type="ARBA" id="ARBA00004651"/>
    </source>
</evidence>
<dbReference type="InterPro" id="IPR007341">
    <property type="entry name" value="Transgly_assoc"/>
</dbReference>
<evidence type="ECO:0000256" key="2">
    <source>
        <dbReference type="ARBA" id="ARBA00011006"/>
    </source>
</evidence>
<feature type="transmembrane region" description="Helical" evidence="7">
    <location>
        <begin position="30"/>
        <end position="51"/>
    </location>
</feature>
<dbReference type="Proteomes" id="UP001628220">
    <property type="component" value="Unassembled WGS sequence"/>
</dbReference>
<organism evidence="8 9">
    <name type="scientific">Porphyromonas miyakawae</name>
    <dbReference type="NCBI Taxonomy" id="3137470"/>
    <lineage>
        <taxon>Bacteria</taxon>
        <taxon>Pseudomonadati</taxon>
        <taxon>Bacteroidota</taxon>
        <taxon>Bacteroidia</taxon>
        <taxon>Bacteroidales</taxon>
        <taxon>Porphyromonadaceae</taxon>
        <taxon>Porphyromonas</taxon>
    </lineage>
</organism>
<accession>A0ABQ0E3N0</accession>
<evidence type="ECO:0000256" key="7">
    <source>
        <dbReference type="SAM" id="Phobius"/>
    </source>
</evidence>
<keyword evidence="3" id="KW-1003">Cell membrane</keyword>
<keyword evidence="4 7" id="KW-0812">Transmembrane</keyword>
<evidence type="ECO:0000256" key="4">
    <source>
        <dbReference type="ARBA" id="ARBA00022692"/>
    </source>
</evidence>
<dbReference type="RefSeq" id="WP_411916076.1">
    <property type="nucleotide sequence ID" value="NZ_BAAFSF010000004.1"/>
</dbReference>
<name>A0ABQ0E3N0_9PORP</name>
<keyword evidence="6 7" id="KW-0472">Membrane</keyword>
<dbReference type="EMBL" id="BAAFSF010000004">
    <property type="protein sequence ID" value="GAB1252320.1"/>
    <property type="molecule type" value="Genomic_DNA"/>
</dbReference>
<comment type="caution">
    <text evidence="8">The sequence shown here is derived from an EMBL/GenBank/DDBJ whole genome shotgun (WGS) entry which is preliminary data.</text>
</comment>
<gene>
    <name evidence="8" type="ORF">Tsumi_14260</name>
</gene>
<comment type="similarity">
    <text evidence="2">Belongs to the UPF0410 family.</text>
</comment>